<comment type="similarity">
    <text evidence="2">Belongs to the gamma-glutamylcyclotransferase family.</text>
</comment>
<dbReference type="InterPro" id="IPR009288">
    <property type="entry name" value="AIG2-like_dom"/>
</dbReference>
<name>D7MHP2_ARALL</name>
<evidence type="ECO:0000256" key="2">
    <source>
        <dbReference type="ARBA" id="ARBA00008861"/>
    </source>
</evidence>
<keyword evidence="4" id="KW-0012">Acyltransferase</keyword>
<feature type="domain" description="Gamma-glutamylcyclotransferase AIG2-like" evidence="6">
    <location>
        <begin position="12"/>
        <end position="68"/>
    </location>
</feature>
<proteinExistence type="inferred from homology"/>
<organism evidence="8">
    <name type="scientific">Arabidopsis lyrata subsp. lyrata</name>
    <name type="common">Lyre-leaved rock-cress</name>
    <dbReference type="NCBI Taxonomy" id="81972"/>
    <lineage>
        <taxon>Eukaryota</taxon>
        <taxon>Viridiplantae</taxon>
        <taxon>Streptophyta</taxon>
        <taxon>Embryophyta</taxon>
        <taxon>Tracheophyta</taxon>
        <taxon>Spermatophyta</taxon>
        <taxon>Magnoliopsida</taxon>
        <taxon>eudicotyledons</taxon>
        <taxon>Gunneridae</taxon>
        <taxon>Pentapetalae</taxon>
        <taxon>rosids</taxon>
        <taxon>malvids</taxon>
        <taxon>Brassicales</taxon>
        <taxon>Brassicaceae</taxon>
        <taxon>Camelineae</taxon>
        <taxon>Arabidopsis</taxon>
    </lineage>
</organism>
<gene>
    <name evidence="7" type="ORF">ARALYDRAFT_915640</name>
</gene>
<dbReference type="Gene3D" id="3.10.490.10">
    <property type="entry name" value="Gamma-glutamyl cyclotransferase-like"/>
    <property type="match status" value="1"/>
</dbReference>
<dbReference type="InterPro" id="IPR036568">
    <property type="entry name" value="GGCT-like_sf"/>
</dbReference>
<evidence type="ECO:0000256" key="3">
    <source>
        <dbReference type="ARBA" id="ARBA00022679"/>
    </source>
</evidence>
<dbReference type="Proteomes" id="UP000008694">
    <property type="component" value="Unassembled WGS sequence"/>
</dbReference>
<dbReference type="AlphaFoldDB" id="D7MHP2"/>
<dbReference type="Gramene" id="scaffold_703382.1">
    <property type="protein sequence ID" value="scaffold_703382.1"/>
    <property type="gene ID" value="scaffold_703382.1"/>
</dbReference>
<dbReference type="CDD" id="cd06661">
    <property type="entry name" value="GGCT_like"/>
    <property type="match status" value="1"/>
</dbReference>
<evidence type="ECO:0000313" key="7">
    <source>
        <dbReference type="EMBL" id="EFH44663.1"/>
    </source>
</evidence>
<evidence type="ECO:0000259" key="6">
    <source>
        <dbReference type="Pfam" id="PF06094"/>
    </source>
</evidence>
<dbReference type="SUPFAM" id="SSF110857">
    <property type="entry name" value="Gamma-glutamyl cyclotransferase-like"/>
    <property type="match status" value="1"/>
</dbReference>
<dbReference type="InterPro" id="IPR045038">
    <property type="entry name" value="AIG2-like"/>
</dbReference>
<dbReference type="PANTHER" id="PTHR31544:SF12">
    <property type="entry name" value="PROTEIN AIG2 A-RELATED"/>
    <property type="match status" value="1"/>
</dbReference>
<protein>
    <recommendedName>
        <fullName evidence="5">Putative gamma-glutamylcyclotransferase</fullName>
    </recommendedName>
</protein>
<dbReference type="STRING" id="81972.D7MHP2"/>
<dbReference type="HOGENOM" id="CLU_2443843_0_0_1"/>
<evidence type="ECO:0000256" key="1">
    <source>
        <dbReference type="ARBA" id="ARBA00002782"/>
    </source>
</evidence>
<dbReference type="PANTHER" id="PTHR31544">
    <property type="entry name" value="AIG2-LIKE PROTEIN D"/>
    <property type="match status" value="1"/>
</dbReference>
<dbReference type="GO" id="GO:0016746">
    <property type="term" value="F:acyltransferase activity"/>
    <property type="evidence" value="ECO:0007669"/>
    <property type="project" value="UniProtKB-KW"/>
</dbReference>
<sequence>MTSSDQSPSHNVFVYGSFQEPAVVSLILECSPVIVSAQLHGYHLYRLKGRLHPCISPSENGVINGKVLIPSPSFTRKIRGLNQQIGVFLF</sequence>
<accession>D7MHP2</accession>
<dbReference type="InterPro" id="IPR013024">
    <property type="entry name" value="GGCT-like"/>
</dbReference>
<comment type="function">
    <text evidence="1">Putative gamma-glutamylcyclotransferase.</text>
</comment>
<reference evidence="8" key="1">
    <citation type="journal article" date="2011" name="Nat. Genet.">
        <title>The Arabidopsis lyrata genome sequence and the basis of rapid genome size change.</title>
        <authorList>
            <person name="Hu T.T."/>
            <person name="Pattyn P."/>
            <person name="Bakker E.G."/>
            <person name="Cao J."/>
            <person name="Cheng J.-F."/>
            <person name="Clark R.M."/>
            <person name="Fahlgren N."/>
            <person name="Fawcett J.A."/>
            <person name="Grimwood J."/>
            <person name="Gundlach H."/>
            <person name="Haberer G."/>
            <person name="Hollister J.D."/>
            <person name="Ossowski S."/>
            <person name="Ottilar R.P."/>
            <person name="Salamov A.A."/>
            <person name="Schneeberger K."/>
            <person name="Spannagl M."/>
            <person name="Wang X."/>
            <person name="Yang L."/>
            <person name="Nasrallah M.E."/>
            <person name="Bergelson J."/>
            <person name="Carrington J.C."/>
            <person name="Gaut B.S."/>
            <person name="Schmutz J."/>
            <person name="Mayer K.F.X."/>
            <person name="Van de Peer Y."/>
            <person name="Grigoriev I.V."/>
            <person name="Nordborg M."/>
            <person name="Weigel D."/>
            <person name="Guo Y.-L."/>
        </authorList>
    </citation>
    <scope>NUCLEOTIDE SEQUENCE [LARGE SCALE GENOMIC DNA]</scope>
    <source>
        <strain evidence="8">cv. MN47</strain>
    </source>
</reference>
<dbReference type="EMBL" id="GL348719">
    <property type="protein sequence ID" value="EFH44663.1"/>
    <property type="molecule type" value="Genomic_DNA"/>
</dbReference>
<evidence type="ECO:0000313" key="8">
    <source>
        <dbReference type="Proteomes" id="UP000008694"/>
    </source>
</evidence>
<evidence type="ECO:0000256" key="5">
    <source>
        <dbReference type="ARBA" id="ARBA00030602"/>
    </source>
</evidence>
<keyword evidence="8" id="KW-1185">Reference proteome</keyword>
<dbReference type="Pfam" id="PF06094">
    <property type="entry name" value="GGACT"/>
    <property type="match status" value="1"/>
</dbReference>
<evidence type="ECO:0000256" key="4">
    <source>
        <dbReference type="ARBA" id="ARBA00023315"/>
    </source>
</evidence>
<keyword evidence="3" id="KW-0808">Transferase</keyword>